<keyword evidence="1" id="KW-0539">Nucleus</keyword>
<dbReference type="PROSITE" id="PS00463">
    <property type="entry name" value="ZN2_CY6_FUNGAL_1"/>
    <property type="match status" value="1"/>
</dbReference>
<feature type="compositionally biased region" description="Low complexity" evidence="2">
    <location>
        <begin position="364"/>
        <end position="376"/>
    </location>
</feature>
<dbReference type="Pfam" id="PF00172">
    <property type="entry name" value="Zn_clus"/>
    <property type="match status" value="1"/>
</dbReference>
<feature type="compositionally biased region" description="Polar residues" evidence="2">
    <location>
        <begin position="273"/>
        <end position="297"/>
    </location>
</feature>
<feature type="compositionally biased region" description="Polar residues" evidence="2">
    <location>
        <begin position="339"/>
        <end position="356"/>
    </location>
</feature>
<feature type="domain" description="Zn(2)-C6 fungal-type" evidence="3">
    <location>
        <begin position="102"/>
        <end position="136"/>
    </location>
</feature>
<dbReference type="GO" id="GO:0000981">
    <property type="term" value="F:DNA-binding transcription factor activity, RNA polymerase II-specific"/>
    <property type="evidence" value="ECO:0007669"/>
    <property type="project" value="InterPro"/>
</dbReference>
<feature type="region of interest" description="Disordered" evidence="2">
    <location>
        <begin position="182"/>
        <end position="407"/>
    </location>
</feature>
<evidence type="ECO:0000256" key="1">
    <source>
        <dbReference type="ARBA" id="ARBA00023242"/>
    </source>
</evidence>
<dbReference type="InterPro" id="IPR036864">
    <property type="entry name" value="Zn2-C6_fun-type_DNA-bd_sf"/>
</dbReference>
<feature type="compositionally biased region" description="Pro residues" evidence="2">
    <location>
        <begin position="260"/>
        <end position="272"/>
    </location>
</feature>
<name>A0AAN8RKM7_9PEZI</name>
<evidence type="ECO:0000259" key="3">
    <source>
        <dbReference type="PROSITE" id="PS50048"/>
    </source>
</evidence>
<reference evidence="4 5" key="1">
    <citation type="submission" date="2019-10" db="EMBL/GenBank/DDBJ databases">
        <authorList>
            <person name="Palmer J.M."/>
        </authorList>
    </citation>
    <scope>NUCLEOTIDE SEQUENCE [LARGE SCALE GENOMIC DNA]</scope>
    <source>
        <strain evidence="4 5">TWF718</strain>
    </source>
</reference>
<gene>
    <name evidence="4" type="ORF">TWF718_011393</name>
</gene>
<feature type="region of interest" description="Disordered" evidence="2">
    <location>
        <begin position="1"/>
        <end position="59"/>
    </location>
</feature>
<dbReference type="CDD" id="cd00067">
    <property type="entry name" value="GAL4"/>
    <property type="match status" value="1"/>
</dbReference>
<keyword evidence="5" id="KW-1185">Reference proteome</keyword>
<protein>
    <recommendedName>
        <fullName evidence="3">Zn(2)-C6 fungal-type domain-containing protein</fullName>
    </recommendedName>
</protein>
<dbReference type="Proteomes" id="UP001313282">
    <property type="component" value="Unassembled WGS sequence"/>
</dbReference>
<dbReference type="Gene3D" id="4.10.240.10">
    <property type="entry name" value="Zn(2)-C6 fungal-type DNA-binding domain"/>
    <property type="match status" value="1"/>
</dbReference>
<organism evidence="4 5">
    <name type="scientific">Orbilia javanica</name>
    <dbReference type="NCBI Taxonomy" id="47235"/>
    <lineage>
        <taxon>Eukaryota</taxon>
        <taxon>Fungi</taxon>
        <taxon>Dikarya</taxon>
        <taxon>Ascomycota</taxon>
        <taxon>Pezizomycotina</taxon>
        <taxon>Orbiliomycetes</taxon>
        <taxon>Orbiliales</taxon>
        <taxon>Orbiliaceae</taxon>
        <taxon>Orbilia</taxon>
    </lineage>
</organism>
<evidence type="ECO:0000313" key="5">
    <source>
        <dbReference type="Proteomes" id="UP001313282"/>
    </source>
</evidence>
<proteinExistence type="predicted"/>
<accession>A0AAN8RKM7</accession>
<evidence type="ECO:0000313" key="4">
    <source>
        <dbReference type="EMBL" id="KAK6333587.1"/>
    </source>
</evidence>
<dbReference type="InterPro" id="IPR001138">
    <property type="entry name" value="Zn2Cys6_DnaBD"/>
</dbReference>
<dbReference type="AlphaFoldDB" id="A0AAN8RKM7"/>
<feature type="compositionally biased region" description="Polar residues" evidence="2">
    <location>
        <begin position="1"/>
        <end position="13"/>
    </location>
</feature>
<dbReference type="GO" id="GO:0008270">
    <property type="term" value="F:zinc ion binding"/>
    <property type="evidence" value="ECO:0007669"/>
    <property type="project" value="InterPro"/>
</dbReference>
<sequence>MYPSNAGNRNSWNHQDDPRMRSQWPPADDRLSHRGRDDSNMPGHALEDRSMHPPTMMPPHGVQAPDQMYPQQLPPPSEMWAQPREPMIPVPPPAPRQRTAIACRYCRRRKIRCSGFDSSADGRCGNCLRFNQECVFTPVSSQAQAFVPAHTQYPHLKQGFIPPRGGPARPVGQLYGSYGQPLPLHAALPQSTQQGDYPSHHTYGRPPSPNHASQYNRSYDDRPPSLPPLAPNNYPSHNLQRRGSAGDYPAYWQGGNGNPPASPPATLPPPRQYSPSRSGNYNNGSYPPTTSSGQSHRSYPATDYERQYNQGQGEHPQTAGPPPQRRLSDPRSESRKEQGYSSENNVFPYNSQTSRSAPGPLQSPPRSSSAGPSAASHPMQLSNLIDPNPPHRSDVDARMLKSLNFKT</sequence>
<comment type="caution">
    <text evidence="4">The sequence shown here is derived from an EMBL/GenBank/DDBJ whole genome shotgun (WGS) entry which is preliminary data.</text>
</comment>
<feature type="compositionally biased region" description="Basic and acidic residues" evidence="2">
    <location>
        <begin position="326"/>
        <end position="338"/>
    </location>
</feature>
<feature type="compositionally biased region" description="Basic and acidic residues" evidence="2">
    <location>
        <begin position="389"/>
        <end position="399"/>
    </location>
</feature>
<feature type="compositionally biased region" description="Basic and acidic residues" evidence="2">
    <location>
        <begin position="27"/>
        <end position="51"/>
    </location>
</feature>
<dbReference type="SUPFAM" id="SSF57701">
    <property type="entry name" value="Zn2/Cys6 DNA-binding domain"/>
    <property type="match status" value="1"/>
</dbReference>
<dbReference type="EMBL" id="JAVHNR010000009">
    <property type="protein sequence ID" value="KAK6333587.1"/>
    <property type="molecule type" value="Genomic_DNA"/>
</dbReference>
<dbReference type="PROSITE" id="PS50048">
    <property type="entry name" value="ZN2_CY6_FUNGAL_2"/>
    <property type="match status" value="1"/>
</dbReference>
<dbReference type="SMART" id="SM00066">
    <property type="entry name" value="GAL4"/>
    <property type="match status" value="1"/>
</dbReference>
<evidence type="ECO:0000256" key="2">
    <source>
        <dbReference type="SAM" id="MobiDB-lite"/>
    </source>
</evidence>